<sequence length="615" mass="69143">MNCLIPSMSTCSNVPVIFLEARIHGSAKDLVSQLGITMNTNQCDVSIMTKTSGILIIAGVSSYCAYKLCGKFFGRRFVWTLLDSKPLNVTKESKIFTSTSTTPNLFEVDEDVYKQIIMSSDNEKESDEEIVVDDEKINSLKKYHVDLTFPRKDYRKRGLTAISYIEVEEEESQKAIIERPRSLSRLSSSSNKIQDKSSPTNPNTFIRTDIKKDGMNVTNYKDNISTSSVSVKSATFNLTWDAEPMWDDEFYGNPTTDNNRPSSADISCGNDSLNSVGLLFRNILDEKIDNDDYLAAAKIDSFTRSNTIDDVASEFNSVTMEDLSTMINSKCMQNSKHLYKSVVVGGSEFGKSRSPSICSFMTDKSNISKLREKMNKNNVKGLVELSPMFENDSYDNSISRPHISKNIFNSPMTDSLLSKESFVSSNAVGDSITTKSAFSSKVSDGNMTTASATPIRNFEDTGSIMTKSLQSLEWCDDDINFDEDNSFNKRSLNNKSALDKSDFQNNINIGMDHETYKLFSEVPLSSKSYSTNSHYSMPQSQDANKFKEGKKSTIISGNSKSKINDKFHLSNDLRLHPTRDFMVVMRENFKSVETTKLKVREKKVCEFIIFINKEK</sequence>
<reference evidence="3" key="1">
    <citation type="submission" date="2017-02" db="UniProtKB">
        <authorList>
            <consortium name="WormBaseParasite"/>
        </authorList>
    </citation>
    <scope>IDENTIFICATION</scope>
</reference>
<feature type="compositionally biased region" description="Low complexity" evidence="1">
    <location>
        <begin position="183"/>
        <end position="198"/>
    </location>
</feature>
<accession>A0A0N4Z4Q4</accession>
<keyword evidence="2" id="KW-1185">Reference proteome</keyword>
<protein>
    <submittedName>
        <fullName evidence="3">LNS2 domain-containing protein</fullName>
    </submittedName>
</protein>
<evidence type="ECO:0000256" key="1">
    <source>
        <dbReference type="SAM" id="MobiDB-lite"/>
    </source>
</evidence>
<dbReference type="AlphaFoldDB" id="A0A0N4Z4Q4"/>
<dbReference type="Proteomes" id="UP000038045">
    <property type="component" value="Unplaced"/>
</dbReference>
<feature type="region of interest" description="Disordered" evidence="1">
    <location>
        <begin position="181"/>
        <end position="203"/>
    </location>
</feature>
<evidence type="ECO:0000313" key="3">
    <source>
        <dbReference type="WBParaSite" id="PTRK_0000197000.1"/>
    </source>
</evidence>
<dbReference type="WBParaSite" id="PTRK_0000197000.1">
    <property type="protein sequence ID" value="PTRK_0000197000.1"/>
    <property type="gene ID" value="PTRK_0000197000"/>
</dbReference>
<organism evidence="2 3">
    <name type="scientific">Parastrongyloides trichosuri</name>
    <name type="common">Possum-specific nematode worm</name>
    <dbReference type="NCBI Taxonomy" id="131310"/>
    <lineage>
        <taxon>Eukaryota</taxon>
        <taxon>Metazoa</taxon>
        <taxon>Ecdysozoa</taxon>
        <taxon>Nematoda</taxon>
        <taxon>Chromadorea</taxon>
        <taxon>Rhabditida</taxon>
        <taxon>Tylenchina</taxon>
        <taxon>Panagrolaimomorpha</taxon>
        <taxon>Strongyloidoidea</taxon>
        <taxon>Strongyloididae</taxon>
        <taxon>Parastrongyloides</taxon>
    </lineage>
</organism>
<name>A0A0N4Z4Q4_PARTI</name>
<evidence type="ECO:0000313" key="2">
    <source>
        <dbReference type="Proteomes" id="UP000038045"/>
    </source>
</evidence>
<proteinExistence type="predicted"/>